<dbReference type="PROSITE" id="PS00211">
    <property type="entry name" value="ABC_TRANSPORTER_1"/>
    <property type="match status" value="2"/>
</dbReference>
<organism evidence="12 13">
    <name type="scientific">Coniella lustricola</name>
    <dbReference type="NCBI Taxonomy" id="2025994"/>
    <lineage>
        <taxon>Eukaryota</taxon>
        <taxon>Fungi</taxon>
        <taxon>Dikarya</taxon>
        <taxon>Ascomycota</taxon>
        <taxon>Pezizomycotina</taxon>
        <taxon>Sordariomycetes</taxon>
        <taxon>Sordariomycetidae</taxon>
        <taxon>Diaporthales</taxon>
        <taxon>Schizoparmaceae</taxon>
        <taxon>Coniella</taxon>
    </lineage>
</organism>
<dbReference type="STRING" id="2025994.A0A2T2ZW74"/>
<keyword evidence="7 9" id="KW-0472">Membrane</keyword>
<dbReference type="InterPro" id="IPR044726">
    <property type="entry name" value="ABCC_6TM_D2"/>
</dbReference>
<evidence type="ECO:0000256" key="5">
    <source>
        <dbReference type="ARBA" id="ARBA00022840"/>
    </source>
</evidence>
<feature type="transmembrane region" description="Helical" evidence="9">
    <location>
        <begin position="796"/>
        <end position="825"/>
    </location>
</feature>
<evidence type="ECO:0000256" key="7">
    <source>
        <dbReference type="ARBA" id="ARBA00023136"/>
    </source>
</evidence>
<feature type="transmembrane region" description="Helical" evidence="9">
    <location>
        <begin position="620"/>
        <end position="642"/>
    </location>
</feature>
<feature type="domain" description="ABC transporter" evidence="10">
    <location>
        <begin position="277"/>
        <end position="523"/>
    </location>
</feature>
<dbReference type="GO" id="GO:0005524">
    <property type="term" value="F:ATP binding"/>
    <property type="evidence" value="ECO:0007669"/>
    <property type="project" value="UniProtKB-KW"/>
</dbReference>
<keyword evidence="13" id="KW-1185">Reference proteome</keyword>
<dbReference type="PROSITE" id="PS50893">
    <property type="entry name" value="ABC_TRANSPORTER_2"/>
    <property type="match status" value="2"/>
</dbReference>
<dbReference type="InterPro" id="IPR011527">
    <property type="entry name" value="ABC1_TM_dom"/>
</dbReference>
<keyword evidence="5" id="KW-0067">ATP-binding</keyword>
<feature type="domain" description="ABC transporter" evidence="10">
    <location>
        <begin position="919"/>
        <end position="1155"/>
    </location>
</feature>
<feature type="transmembrane region" description="Helical" evidence="9">
    <location>
        <begin position="723"/>
        <end position="741"/>
    </location>
</feature>
<dbReference type="InterPro" id="IPR017871">
    <property type="entry name" value="ABC_transporter-like_CS"/>
</dbReference>
<evidence type="ECO:0000256" key="6">
    <source>
        <dbReference type="ARBA" id="ARBA00022989"/>
    </source>
</evidence>
<accession>A0A2T2ZW74</accession>
<dbReference type="SMART" id="SM00382">
    <property type="entry name" value="AAA"/>
    <property type="match status" value="2"/>
</dbReference>
<dbReference type="Gene3D" id="3.40.50.300">
    <property type="entry name" value="P-loop containing nucleotide triphosphate hydrolases"/>
    <property type="match status" value="2"/>
</dbReference>
<gene>
    <name evidence="12" type="ORF">BD289DRAFT_444160</name>
</gene>
<dbReference type="InParanoid" id="A0A2T2ZW74"/>
<dbReference type="InterPro" id="IPR036640">
    <property type="entry name" value="ABC1_TM_sf"/>
</dbReference>
<dbReference type="EMBL" id="KZ678614">
    <property type="protein sequence ID" value="PSR78295.1"/>
    <property type="molecule type" value="Genomic_DNA"/>
</dbReference>
<feature type="compositionally biased region" description="Basic and acidic residues" evidence="8">
    <location>
        <begin position="537"/>
        <end position="552"/>
    </location>
</feature>
<feature type="transmembrane region" description="Helical" evidence="9">
    <location>
        <begin position="697"/>
        <end position="717"/>
    </location>
</feature>
<evidence type="ECO:0000256" key="9">
    <source>
        <dbReference type="SAM" id="Phobius"/>
    </source>
</evidence>
<evidence type="ECO:0000313" key="13">
    <source>
        <dbReference type="Proteomes" id="UP000241462"/>
    </source>
</evidence>
<dbReference type="Pfam" id="PF00664">
    <property type="entry name" value="ABC_membrane"/>
    <property type="match status" value="1"/>
</dbReference>
<dbReference type="Pfam" id="PF00005">
    <property type="entry name" value="ABC_tran"/>
    <property type="match status" value="2"/>
</dbReference>
<feature type="compositionally biased region" description="Acidic residues" evidence="8">
    <location>
        <begin position="521"/>
        <end position="536"/>
    </location>
</feature>
<dbReference type="GO" id="GO:0140359">
    <property type="term" value="F:ABC-type transporter activity"/>
    <property type="evidence" value="ECO:0007669"/>
    <property type="project" value="InterPro"/>
</dbReference>
<dbReference type="AlphaFoldDB" id="A0A2T2ZW74"/>
<dbReference type="PANTHER" id="PTHR24223:SF345">
    <property type="entry name" value="ABC MULTIDRUG TRANSPORTER (EUROFUNG)"/>
    <property type="match status" value="1"/>
</dbReference>
<sequence length="1158" mass="125159">MSTDIDRIERGLRYVHEIWANTLEVLLAAWLLQGQFTSIMSTSSSLTVSSPSLPSPTPVLLLLSGPFLLILLSALFTTLITHLAAPRIQSWAHHTAARVRLTNALIASLKPLKIAGLETYAESALLRARNGEMRAGTAYRWLTVASFFNAFVPEYGAPVLTFGVLMMMMRMRMGTEMVGATDMPLGRVFAIVAYLRLMTAPLSQLLQRVPAMGSAMVSLRRVEEFLTTGAQPRGEYRVFVQDDHEEEEGLLGLGDADVSEDAAAAAADTHINTNAAITLQKVHVGWSQTTWALHDLTLSIPRSKVTIVTGPVAAGKSTLCKALLGEAAFVQGTITFHNQQQQQDPPVIGYTAQSPFLTNGTIQSNIINFAPFHPALYNEVLETVLLKEDLASGLLPLGDATPLGSNGVTTLSGGQKQRVALARALYFCSSAAANSSLCVLDDFTAGLDTQTADEIVRRLLSNEAGFLARRCPGATVVWATHALRYLSLAQCVIALSGDGRLLRCGGPEDLLKDAQVALGLSDDDQEEKNEDNQADDNEVRQGNRMEAKKDGAQDPSRALTEASVYTYYLSSFRVTLLAAAILAGLVCGVTSNAGVLWLKAWTENSSSDSSPPQQQNVNTFYLAMYAMINTAAVASLGLYGALTMVSMARTSGTALHRRAADALIHAPLRFLSTADAGALVTYFSQDINLVDTVLPHMVMNTFLAGCLFAGQFVIVAIGTPLVAVSYPVILGLLCLLAAYYLRASRQLRLLELENKAPLYAHFADTVRGIVSVRAFGWAREYMALNHRYLDDSLRPLYLLQVMGVWLGLVLKLIVAIMAVAVTVLATQVEVGTAKEPSGGRAGFVGAGLLALMSSDEMLNAIVQCWVQLEMSLGAIKRLKEFGEQAGREDLAGEDMKPNEQWPQKGDIVLDSVNASYSQERYKDSAEEEEEEEVDFALRNVSFTIPAGQKVAVVGRTGSGKSSLILLLLRLLDPTGETANNMTIDGLQLRRIDRGILRQRVIAIPQDVAFLAAGETFRTALDPYMRATDAECVAALDAVGLRGVIENIGGLGAEMSKAALSQGQQQLFSVAIAVLRARFREKAGCTGGVLLLDEVTANVDRATEKVIMEAIDRVFVKYTAIAVTHNLESVRDFDRVMVMAGGRVVREGSPEMQNTIRNS</sequence>
<comment type="subcellular location">
    <subcellularLocation>
        <location evidence="1">Membrane</location>
        <topology evidence="1">Multi-pass membrane protein</topology>
    </subcellularLocation>
</comment>
<evidence type="ECO:0000259" key="11">
    <source>
        <dbReference type="PROSITE" id="PS50929"/>
    </source>
</evidence>
<evidence type="ECO:0000256" key="1">
    <source>
        <dbReference type="ARBA" id="ARBA00004141"/>
    </source>
</evidence>
<proteinExistence type="predicted"/>
<feature type="transmembrane region" description="Helical" evidence="9">
    <location>
        <begin position="60"/>
        <end position="85"/>
    </location>
</feature>
<dbReference type="SUPFAM" id="SSF52540">
    <property type="entry name" value="P-loop containing nucleoside triphosphate hydrolases"/>
    <property type="match status" value="2"/>
</dbReference>
<dbReference type="Proteomes" id="UP000241462">
    <property type="component" value="Unassembled WGS sequence"/>
</dbReference>
<dbReference type="InterPro" id="IPR003439">
    <property type="entry name" value="ABC_transporter-like_ATP-bd"/>
</dbReference>
<evidence type="ECO:0000256" key="3">
    <source>
        <dbReference type="ARBA" id="ARBA00022692"/>
    </source>
</evidence>
<dbReference type="CDD" id="cd18580">
    <property type="entry name" value="ABC_6TM_ABCC_D2"/>
    <property type="match status" value="1"/>
</dbReference>
<evidence type="ECO:0000256" key="2">
    <source>
        <dbReference type="ARBA" id="ARBA00022448"/>
    </source>
</evidence>
<feature type="transmembrane region" description="Helical" evidence="9">
    <location>
        <begin position="576"/>
        <end position="600"/>
    </location>
</feature>
<dbReference type="Gene3D" id="1.20.1560.10">
    <property type="entry name" value="ABC transporter type 1, transmembrane domain"/>
    <property type="match status" value="2"/>
</dbReference>
<keyword evidence="3 9" id="KW-0812">Transmembrane</keyword>
<evidence type="ECO:0000256" key="4">
    <source>
        <dbReference type="ARBA" id="ARBA00022741"/>
    </source>
</evidence>
<dbReference type="PROSITE" id="PS50929">
    <property type="entry name" value="ABC_TM1F"/>
    <property type="match status" value="2"/>
</dbReference>
<name>A0A2T2ZW74_9PEZI</name>
<keyword evidence="12" id="KW-0378">Hydrolase</keyword>
<feature type="transmembrane region" description="Helical" evidence="9">
    <location>
        <begin position="141"/>
        <end position="168"/>
    </location>
</feature>
<dbReference type="InterPro" id="IPR050173">
    <property type="entry name" value="ABC_transporter_C-like"/>
</dbReference>
<evidence type="ECO:0000313" key="12">
    <source>
        <dbReference type="EMBL" id="PSR78295.1"/>
    </source>
</evidence>
<dbReference type="SUPFAM" id="SSF90123">
    <property type="entry name" value="ABC transporter transmembrane region"/>
    <property type="match status" value="2"/>
</dbReference>
<feature type="transmembrane region" description="Helical" evidence="9">
    <location>
        <begin position="21"/>
        <end position="40"/>
    </location>
</feature>
<feature type="domain" description="ABC transmembrane type-1" evidence="11">
    <location>
        <begin position="1"/>
        <end position="214"/>
    </location>
</feature>
<dbReference type="InterPro" id="IPR003593">
    <property type="entry name" value="AAA+_ATPase"/>
</dbReference>
<evidence type="ECO:0000256" key="8">
    <source>
        <dbReference type="SAM" id="MobiDB-lite"/>
    </source>
</evidence>
<dbReference type="GO" id="GO:0016020">
    <property type="term" value="C:membrane"/>
    <property type="evidence" value="ECO:0007669"/>
    <property type="project" value="UniProtKB-SubCell"/>
</dbReference>
<protein>
    <submittedName>
        <fullName evidence="12">P-loop containing nucleoside triphosphate hydrolase protein</fullName>
    </submittedName>
</protein>
<keyword evidence="6 9" id="KW-1133">Transmembrane helix</keyword>
<dbReference type="PANTHER" id="PTHR24223">
    <property type="entry name" value="ATP-BINDING CASSETTE SUB-FAMILY C"/>
    <property type="match status" value="1"/>
</dbReference>
<feature type="region of interest" description="Disordered" evidence="8">
    <location>
        <begin position="521"/>
        <end position="554"/>
    </location>
</feature>
<evidence type="ECO:0000259" key="10">
    <source>
        <dbReference type="PROSITE" id="PS50893"/>
    </source>
</evidence>
<keyword evidence="2" id="KW-0813">Transport</keyword>
<feature type="transmembrane region" description="Helical" evidence="9">
    <location>
        <begin position="188"/>
        <end position="206"/>
    </location>
</feature>
<dbReference type="OrthoDB" id="6500128at2759"/>
<reference evidence="12 13" key="1">
    <citation type="journal article" date="2018" name="Mycol. Prog.">
        <title>Coniella lustricola, a new species from submerged detritus.</title>
        <authorList>
            <person name="Raudabaugh D.B."/>
            <person name="Iturriaga T."/>
            <person name="Carver A."/>
            <person name="Mondo S."/>
            <person name="Pangilinan J."/>
            <person name="Lipzen A."/>
            <person name="He G."/>
            <person name="Amirebrahimi M."/>
            <person name="Grigoriev I.V."/>
            <person name="Miller A.N."/>
        </authorList>
    </citation>
    <scope>NUCLEOTIDE SEQUENCE [LARGE SCALE GENOMIC DNA]</scope>
    <source>
        <strain evidence="12 13">B22-T-1</strain>
    </source>
</reference>
<dbReference type="InterPro" id="IPR027417">
    <property type="entry name" value="P-loop_NTPase"/>
</dbReference>
<keyword evidence="4" id="KW-0547">Nucleotide-binding</keyword>
<feature type="domain" description="ABC transmembrane type-1" evidence="11">
    <location>
        <begin position="578"/>
        <end position="870"/>
    </location>
</feature>
<dbReference type="GO" id="GO:0016887">
    <property type="term" value="F:ATP hydrolysis activity"/>
    <property type="evidence" value="ECO:0007669"/>
    <property type="project" value="InterPro"/>
</dbReference>